<reference evidence="1 2" key="1">
    <citation type="submission" date="2018-07" db="EMBL/GenBank/DDBJ databases">
        <title>A high quality draft genome assembly of the barn swallow (H. rustica rustica).</title>
        <authorList>
            <person name="Formenti G."/>
            <person name="Chiara M."/>
            <person name="Poveda L."/>
            <person name="Francoijs K.-J."/>
            <person name="Bonisoli-Alquati A."/>
            <person name="Canova L."/>
            <person name="Gianfranceschi L."/>
            <person name="Horner D.S."/>
            <person name="Saino N."/>
        </authorList>
    </citation>
    <scope>NUCLEOTIDE SEQUENCE [LARGE SCALE GENOMIC DNA]</scope>
    <source>
        <strain evidence="1">Chelidonia</strain>
        <tissue evidence="1">Blood</tissue>
    </source>
</reference>
<dbReference type="AlphaFoldDB" id="A0A3M0JR56"/>
<name>A0A3M0JR56_HIRRU</name>
<evidence type="ECO:0000313" key="1">
    <source>
        <dbReference type="EMBL" id="RMC02761.1"/>
    </source>
</evidence>
<protein>
    <submittedName>
        <fullName evidence="1">Uncharacterized protein</fullName>
    </submittedName>
</protein>
<accession>A0A3M0JR56</accession>
<organism evidence="1 2">
    <name type="scientific">Hirundo rustica rustica</name>
    <dbReference type="NCBI Taxonomy" id="333673"/>
    <lineage>
        <taxon>Eukaryota</taxon>
        <taxon>Metazoa</taxon>
        <taxon>Chordata</taxon>
        <taxon>Craniata</taxon>
        <taxon>Vertebrata</taxon>
        <taxon>Euteleostomi</taxon>
        <taxon>Archelosauria</taxon>
        <taxon>Archosauria</taxon>
        <taxon>Dinosauria</taxon>
        <taxon>Saurischia</taxon>
        <taxon>Theropoda</taxon>
        <taxon>Coelurosauria</taxon>
        <taxon>Aves</taxon>
        <taxon>Neognathae</taxon>
        <taxon>Neoaves</taxon>
        <taxon>Telluraves</taxon>
        <taxon>Australaves</taxon>
        <taxon>Passeriformes</taxon>
        <taxon>Sylvioidea</taxon>
        <taxon>Hirundinidae</taxon>
        <taxon>Hirundo</taxon>
    </lineage>
</organism>
<evidence type="ECO:0000313" key="2">
    <source>
        <dbReference type="Proteomes" id="UP000269221"/>
    </source>
</evidence>
<dbReference type="Proteomes" id="UP000269221">
    <property type="component" value="Unassembled WGS sequence"/>
</dbReference>
<keyword evidence="2" id="KW-1185">Reference proteome</keyword>
<gene>
    <name evidence="1" type="ORF">DUI87_19951</name>
</gene>
<sequence length="189" mass="21123">MDSNSTYLFWKDERLATDPRRQAVILLLCVDAPTLMDKMSSTIGPQSDINPNRTKIYPLPTASYQYHLYHLKQATIQYAGNSARIYPRKGKVQTGTLSEIPSTGTRGIAVQLQHGRHNPDGPVLLYIDTKSSDVPKVGTSVGRQDTFDKVIPTAFRPVMVQEELKCLLKTCSHKLAIDQQVYRGSNIFG</sequence>
<dbReference type="EMBL" id="QRBI01000131">
    <property type="protein sequence ID" value="RMC02761.1"/>
    <property type="molecule type" value="Genomic_DNA"/>
</dbReference>
<proteinExistence type="predicted"/>
<comment type="caution">
    <text evidence="1">The sequence shown here is derived from an EMBL/GenBank/DDBJ whole genome shotgun (WGS) entry which is preliminary data.</text>
</comment>